<dbReference type="EMBL" id="JAMBEP010000001">
    <property type="protein sequence ID" value="MCL1633321.1"/>
    <property type="molecule type" value="Genomic_DNA"/>
</dbReference>
<sequence length="285" mass="31022">MTTVKYESVVDLDDRHNSHSLLHHLVVENGKARMDLLEVGCSSGYLGATLVAKGHRVTGVETDPEAAQAAQAVLSEVHNGDAEGFFAAHPQRRYDAMLLGDVLEHMVDPAATLRLCVAHLADGGAVAVSLPCVAHGSVRAMLLEGRWDYADYGLLDRTHLRFFSRKGMAELLSAAGLEIVRLHATTMPIEHAAREYGMGLRPESVAAVELMAGEDDLLDFQYVALARPSRSDAAALLAHNLAMPVERAPLPRRPGAKSAAQRLRIRLWKSLLQSIARRRFRGAQA</sequence>
<dbReference type="GO" id="GO:0032259">
    <property type="term" value="P:methylation"/>
    <property type="evidence" value="ECO:0007669"/>
    <property type="project" value="UniProtKB-KW"/>
</dbReference>
<reference evidence="1 2" key="1">
    <citation type="submission" date="2022-05" db="EMBL/GenBank/DDBJ databases">
        <title>Luteimonas sp. SX5, whole genome shotgun sequencing project.</title>
        <authorList>
            <person name="Zhao G."/>
            <person name="Shen L."/>
        </authorList>
    </citation>
    <scope>NUCLEOTIDE SEQUENCE [LARGE SCALE GENOMIC DNA]</scope>
    <source>
        <strain evidence="1 2">SX5</strain>
    </source>
</reference>
<proteinExistence type="predicted"/>
<dbReference type="Pfam" id="PF13489">
    <property type="entry name" value="Methyltransf_23"/>
    <property type="match status" value="1"/>
</dbReference>
<evidence type="ECO:0000313" key="1">
    <source>
        <dbReference type="EMBL" id="MCL1633321.1"/>
    </source>
</evidence>
<gene>
    <name evidence="1" type="ORF">M2650_01490</name>
</gene>
<dbReference type="Proteomes" id="UP001431217">
    <property type="component" value="Unassembled WGS sequence"/>
</dbReference>
<dbReference type="PANTHER" id="PTHR43861">
    <property type="entry name" value="TRANS-ACONITATE 2-METHYLTRANSFERASE-RELATED"/>
    <property type="match status" value="1"/>
</dbReference>
<dbReference type="GO" id="GO:0008168">
    <property type="term" value="F:methyltransferase activity"/>
    <property type="evidence" value="ECO:0007669"/>
    <property type="project" value="UniProtKB-KW"/>
</dbReference>
<keyword evidence="1" id="KW-0808">Transferase</keyword>
<dbReference type="RefSeq" id="WP_249470299.1">
    <property type="nucleotide sequence ID" value="NZ_JAMBEP010000001.1"/>
</dbReference>
<protein>
    <submittedName>
        <fullName evidence="1">Class I SAM-dependent methyltransferase</fullName>
    </submittedName>
</protein>
<comment type="caution">
    <text evidence="1">The sequence shown here is derived from an EMBL/GenBank/DDBJ whole genome shotgun (WGS) entry which is preliminary data.</text>
</comment>
<dbReference type="InterPro" id="IPR029063">
    <property type="entry name" value="SAM-dependent_MTases_sf"/>
</dbReference>
<dbReference type="Gene3D" id="3.40.50.150">
    <property type="entry name" value="Vaccinia Virus protein VP39"/>
    <property type="match status" value="1"/>
</dbReference>
<organism evidence="1 2">
    <name type="scientific">Luteimonas galliterrae</name>
    <dbReference type="NCBI Taxonomy" id="2940486"/>
    <lineage>
        <taxon>Bacteria</taxon>
        <taxon>Pseudomonadati</taxon>
        <taxon>Pseudomonadota</taxon>
        <taxon>Gammaproteobacteria</taxon>
        <taxon>Lysobacterales</taxon>
        <taxon>Lysobacteraceae</taxon>
        <taxon>Luteimonas</taxon>
    </lineage>
</organism>
<evidence type="ECO:0000313" key="2">
    <source>
        <dbReference type="Proteomes" id="UP001431217"/>
    </source>
</evidence>
<keyword evidence="1" id="KW-0489">Methyltransferase</keyword>
<dbReference type="CDD" id="cd02440">
    <property type="entry name" value="AdoMet_MTases"/>
    <property type="match status" value="1"/>
</dbReference>
<keyword evidence="2" id="KW-1185">Reference proteome</keyword>
<dbReference type="SUPFAM" id="SSF53335">
    <property type="entry name" value="S-adenosyl-L-methionine-dependent methyltransferases"/>
    <property type="match status" value="1"/>
</dbReference>
<accession>A0ABT0MEM2</accession>
<name>A0ABT0MEM2_9GAMM</name>